<dbReference type="PROSITE" id="PS51257">
    <property type="entry name" value="PROKAR_LIPOPROTEIN"/>
    <property type="match status" value="1"/>
</dbReference>
<feature type="signal peptide" evidence="2">
    <location>
        <begin position="1"/>
        <end position="24"/>
    </location>
</feature>
<reference evidence="5" key="1">
    <citation type="submission" date="2014-10" db="EMBL/GenBank/DDBJ databases">
        <authorList>
            <person name="Kuske C.R."/>
            <person name="Challacombe J.F."/>
            <person name="Daligault H.E."/>
            <person name="Davenport K.W."/>
            <person name="Johnson S.L."/>
            <person name="Siddaramappa S."/>
            <person name="Petersen J.M."/>
        </authorList>
    </citation>
    <scope>NUCLEOTIDE SEQUENCE [LARGE SCALE GENOMIC DNA]</scope>
    <source>
        <strain evidence="5">CA97-1460</strain>
    </source>
</reference>
<feature type="chain" id="PRO_5009614110" evidence="2">
    <location>
        <begin position="25"/>
        <end position="262"/>
    </location>
</feature>
<evidence type="ECO:0000313" key="5">
    <source>
        <dbReference type="Proteomes" id="UP000182521"/>
    </source>
</evidence>
<dbReference type="EMBL" id="CP009654">
    <property type="protein sequence ID" value="APC97579.1"/>
    <property type="molecule type" value="Genomic_DNA"/>
</dbReference>
<evidence type="ECO:0000256" key="2">
    <source>
        <dbReference type="SAM" id="SignalP"/>
    </source>
</evidence>
<dbReference type="Proteomes" id="UP000182521">
    <property type="component" value="Chromosome"/>
</dbReference>
<protein>
    <submittedName>
        <fullName evidence="4">OstA-like family protein</fullName>
    </submittedName>
</protein>
<name>A0A1J0KV59_9GAMM</name>
<dbReference type="PANTHER" id="PTHR36504">
    <property type="entry name" value="LIPOPOLYSACCHARIDE EXPORT SYSTEM PROTEIN LPTA"/>
    <property type="match status" value="1"/>
</dbReference>
<evidence type="ECO:0000313" key="4">
    <source>
        <dbReference type="EMBL" id="APC97579.1"/>
    </source>
</evidence>
<dbReference type="GO" id="GO:0030288">
    <property type="term" value="C:outer membrane-bounded periplasmic space"/>
    <property type="evidence" value="ECO:0007669"/>
    <property type="project" value="TreeGrafter"/>
</dbReference>
<organism evidence="4 5">
    <name type="scientific">Francisella frigiditurris</name>
    <dbReference type="NCBI Taxonomy" id="1542390"/>
    <lineage>
        <taxon>Bacteria</taxon>
        <taxon>Pseudomonadati</taxon>
        <taxon>Pseudomonadota</taxon>
        <taxon>Gammaproteobacteria</taxon>
        <taxon>Thiotrichales</taxon>
        <taxon>Francisellaceae</taxon>
        <taxon>Francisella</taxon>
    </lineage>
</organism>
<dbReference type="STRING" id="1542390.KX01_1519"/>
<feature type="domain" description="Organic solvent tolerance-like N-terminal" evidence="3">
    <location>
        <begin position="127"/>
        <end position="211"/>
    </location>
</feature>
<dbReference type="Gene3D" id="2.60.450.10">
    <property type="entry name" value="Lipopolysaccharide (LPS) transport protein A like domain"/>
    <property type="match status" value="1"/>
</dbReference>
<evidence type="ECO:0000256" key="1">
    <source>
        <dbReference type="ARBA" id="ARBA00022729"/>
    </source>
</evidence>
<dbReference type="AlphaFoldDB" id="A0A1J0KV59"/>
<dbReference type="GO" id="GO:0009279">
    <property type="term" value="C:cell outer membrane"/>
    <property type="evidence" value="ECO:0007669"/>
    <property type="project" value="TreeGrafter"/>
</dbReference>
<dbReference type="InterPro" id="IPR052037">
    <property type="entry name" value="LPS_export_LptA"/>
</dbReference>
<gene>
    <name evidence="4" type="ORF">KX01_1519</name>
</gene>
<accession>A0A1J0KV59</accession>
<keyword evidence="5" id="KW-1185">Reference proteome</keyword>
<dbReference type="RefSeq" id="WP_071664402.1">
    <property type="nucleotide sequence ID" value="NZ_CP009654.1"/>
</dbReference>
<sequence>MLLGRQVILITLFFLVSFSCSVAAATEKDIMDDYGPITICADKLDYNGKKGTLTYLGKVFAMQIKGKQVFCNSSNDQNNNIYFDKHKDKDFTETQTLWLDQAKKVCEQTEECNFITGQSLIVKLGKDRKIETITVTITDDNNFAKFYSYPVEKKSTGNEKGYQKTFKGPIGGQGKEIVYSIVNKKMILKKKAFVTQGGNDYRGDEIDYDMAHDLISIPGSKSQRRSTIVLEGLSEDSKIDLGKDMIIDQPINKDFKNANQVY</sequence>
<dbReference type="Pfam" id="PF03968">
    <property type="entry name" value="LptD_N"/>
    <property type="match status" value="1"/>
</dbReference>
<dbReference type="InterPro" id="IPR005653">
    <property type="entry name" value="OstA-like_N"/>
</dbReference>
<proteinExistence type="predicted"/>
<evidence type="ECO:0000259" key="3">
    <source>
        <dbReference type="Pfam" id="PF03968"/>
    </source>
</evidence>
<dbReference type="GO" id="GO:0015920">
    <property type="term" value="P:lipopolysaccharide transport"/>
    <property type="evidence" value="ECO:0007669"/>
    <property type="project" value="TreeGrafter"/>
</dbReference>
<dbReference type="PANTHER" id="PTHR36504:SF1">
    <property type="entry name" value="LIPOPOLYSACCHARIDE EXPORT SYSTEM PROTEIN LPTA"/>
    <property type="match status" value="1"/>
</dbReference>
<dbReference type="KEGG" id="frc:KX01_1519"/>
<dbReference type="GO" id="GO:0017089">
    <property type="term" value="F:glycolipid transfer activity"/>
    <property type="evidence" value="ECO:0007669"/>
    <property type="project" value="TreeGrafter"/>
</dbReference>
<keyword evidence="1 2" id="KW-0732">Signal</keyword>